<dbReference type="Pfam" id="PF01929">
    <property type="entry name" value="Ribosomal_L14e"/>
    <property type="match status" value="1"/>
</dbReference>
<dbReference type="GO" id="GO:0006412">
    <property type="term" value="P:translation"/>
    <property type="evidence" value="ECO:0007669"/>
    <property type="project" value="InterPro"/>
</dbReference>
<evidence type="ECO:0000256" key="2">
    <source>
        <dbReference type="ARBA" id="ARBA00004496"/>
    </source>
</evidence>
<dbReference type="FunFam" id="2.30.30.30:FF:000030">
    <property type="entry name" value="60S ribosomal protein L14"/>
    <property type="match status" value="1"/>
</dbReference>
<accession>A0A5N6KPA8</accession>
<evidence type="ECO:0000313" key="9">
    <source>
        <dbReference type="EMBL" id="KAB8336910.1"/>
    </source>
</evidence>
<dbReference type="CDD" id="cd23702">
    <property type="entry name" value="eL14"/>
    <property type="match status" value="1"/>
</dbReference>
<dbReference type="InterPro" id="IPR014722">
    <property type="entry name" value="Rib_uL2_dom2"/>
</dbReference>
<dbReference type="Gene3D" id="6.10.250.2270">
    <property type="match status" value="1"/>
</dbReference>
<comment type="caution">
    <text evidence="9">The sequence shown here is derived from an EMBL/GenBank/DDBJ whole genome shotgun (WGS) entry which is preliminary data.</text>
</comment>
<keyword evidence="6" id="KW-0687">Ribonucleoprotein</keyword>
<dbReference type="InterPro" id="IPR002784">
    <property type="entry name" value="Ribosomal_eL14_dom"/>
</dbReference>
<gene>
    <name evidence="9" type="ORF">FH972_021217</name>
</gene>
<dbReference type="GO" id="GO:0003735">
    <property type="term" value="F:structural constituent of ribosome"/>
    <property type="evidence" value="ECO:0007669"/>
    <property type="project" value="InterPro"/>
</dbReference>
<keyword evidence="5" id="KW-0689">Ribosomal protein</keyword>
<reference evidence="9 10" key="1">
    <citation type="submission" date="2019-06" db="EMBL/GenBank/DDBJ databases">
        <title>A chromosomal-level reference genome of Carpinus fangiana (Coryloideae, Betulaceae).</title>
        <authorList>
            <person name="Yang X."/>
            <person name="Wang Z."/>
            <person name="Zhang L."/>
            <person name="Hao G."/>
            <person name="Liu J."/>
            <person name="Yang Y."/>
        </authorList>
    </citation>
    <scope>NUCLEOTIDE SEQUENCE [LARGE SCALE GENOMIC DNA]</scope>
    <source>
        <strain evidence="9">Cfa_2016G</strain>
        <tissue evidence="9">Leaf</tissue>
    </source>
</reference>
<dbReference type="Pfam" id="PF00467">
    <property type="entry name" value="KOW"/>
    <property type="match status" value="1"/>
</dbReference>
<evidence type="ECO:0000256" key="1">
    <source>
        <dbReference type="ARBA" id="ARBA00004021"/>
    </source>
</evidence>
<comment type="function">
    <text evidence="1">Component of the ribosome, a large ribonucleoprotein complex responsible for the synthesis of proteins in the cell. The small ribosomal subunit (SSU) binds messenger RNAs (mRNAs) and translates the encoded message by selecting cognate aminoacyl-transfer RNA (tRNA) molecules. The large subunit (LSU) contains the ribosomal catalytic site termed the peptidyl transferase center (PTC), which catalyzes the formation of peptide bonds, thereby polymerizing the amino acids delivered by tRNAs into a polypeptide chain. The nascent polypeptides leave the ribosome through a tunnel in the LSU and interact with protein factors that function in enzymatic processing, targeting, and the membrane insertion of nascent chains at the exit of the ribosomal tunnel.</text>
</comment>
<comment type="similarity">
    <text evidence="3">Belongs to the eukaryotic ribosomal protein eL14 family.</text>
</comment>
<dbReference type="GO" id="GO:0022625">
    <property type="term" value="C:cytosolic large ribosomal subunit"/>
    <property type="evidence" value="ECO:0007669"/>
    <property type="project" value="TreeGrafter"/>
</dbReference>
<dbReference type="OrthoDB" id="1875589at2759"/>
<dbReference type="PANTHER" id="PTHR11127:SF2">
    <property type="entry name" value="LARGE RIBOSOMAL SUBUNIT PROTEIN EL14"/>
    <property type="match status" value="1"/>
</dbReference>
<feature type="domain" description="KOW" evidence="7">
    <location>
        <begin position="16"/>
        <end position="46"/>
    </location>
</feature>
<evidence type="ECO:0000313" key="10">
    <source>
        <dbReference type="Proteomes" id="UP000327013"/>
    </source>
</evidence>
<comment type="subcellular location">
    <subcellularLocation>
        <location evidence="2">Cytoplasm</location>
    </subcellularLocation>
</comment>
<feature type="domain" description="Large ribosomal subunit protein eL14" evidence="8">
    <location>
        <begin position="54"/>
        <end position="129"/>
    </location>
</feature>
<evidence type="ECO:0008006" key="11">
    <source>
        <dbReference type="Google" id="ProtNLM"/>
    </source>
</evidence>
<proteinExistence type="inferred from homology"/>
<dbReference type="Gene3D" id="2.30.30.30">
    <property type="match status" value="1"/>
</dbReference>
<dbReference type="GO" id="GO:0003723">
    <property type="term" value="F:RNA binding"/>
    <property type="evidence" value="ECO:0007669"/>
    <property type="project" value="InterPro"/>
</dbReference>
<evidence type="ECO:0000256" key="3">
    <source>
        <dbReference type="ARBA" id="ARBA00006592"/>
    </source>
</evidence>
<dbReference type="EMBL" id="VIBQ01000009">
    <property type="protein sequence ID" value="KAB8336910.1"/>
    <property type="molecule type" value="Genomic_DNA"/>
</dbReference>
<evidence type="ECO:0000256" key="6">
    <source>
        <dbReference type="ARBA" id="ARBA00023274"/>
    </source>
</evidence>
<evidence type="ECO:0000259" key="8">
    <source>
        <dbReference type="Pfam" id="PF01929"/>
    </source>
</evidence>
<dbReference type="AlphaFoldDB" id="A0A5N6KPA8"/>
<keyword evidence="10" id="KW-1185">Reference proteome</keyword>
<dbReference type="SUPFAM" id="SSF50104">
    <property type="entry name" value="Translation proteins SH3-like domain"/>
    <property type="match status" value="1"/>
</dbReference>
<evidence type="ECO:0000256" key="4">
    <source>
        <dbReference type="ARBA" id="ARBA00022490"/>
    </source>
</evidence>
<name>A0A5N6KPA8_9ROSI</name>
<organism evidence="9 10">
    <name type="scientific">Carpinus fangiana</name>
    <dbReference type="NCBI Taxonomy" id="176857"/>
    <lineage>
        <taxon>Eukaryota</taxon>
        <taxon>Viridiplantae</taxon>
        <taxon>Streptophyta</taxon>
        <taxon>Embryophyta</taxon>
        <taxon>Tracheophyta</taxon>
        <taxon>Spermatophyta</taxon>
        <taxon>Magnoliopsida</taxon>
        <taxon>eudicotyledons</taxon>
        <taxon>Gunneridae</taxon>
        <taxon>Pentapetalae</taxon>
        <taxon>rosids</taxon>
        <taxon>fabids</taxon>
        <taxon>Fagales</taxon>
        <taxon>Betulaceae</taxon>
        <taxon>Carpinus</taxon>
    </lineage>
</organism>
<dbReference type="Proteomes" id="UP000327013">
    <property type="component" value="Unassembled WGS sequence"/>
</dbReference>
<evidence type="ECO:0000256" key="5">
    <source>
        <dbReference type="ARBA" id="ARBA00022980"/>
    </source>
</evidence>
<protein>
    <recommendedName>
        <fullName evidence="11">Ribosomal protein L14e domain-containing protein</fullName>
    </recommendedName>
</protein>
<sequence length="145" mass="16342">MGDATVIASSWRLVEVGRVVLFTRGQYEGKLAAIVEIIDHRRVLVDAPSDASLPRHSAALKDLTLTHLVIPKLPRAAGTGVLRKLWEAEGVEKNWNGSAWAQSRAKAQRRRELTDFERFKVLRARKQQRFEVRKAFAKVRSSAKA</sequence>
<evidence type="ECO:0000259" key="7">
    <source>
        <dbReference type="Pfam" id="PF00467"/>
    </source>
</evidence>
<dbReference type="InterPro" id="IPR005824">
    <property type="entry name" value="KOW"/>
</dbReference>
<dbReference type="InterPro" id="IPR008991">
    <property type="entry name" value="Translation_prot_SH3-like_sf"/>
</dbReference>
<dbReference type="GO" id="GO:0042273">
    <property type="term" value="P:ribosomal large subunit biogenesis"/>
    <property type="evidence" value="ECO:0007669"/>
    <property type="project" value="TreeGrafter"/>
</dbReference>
<keyword evidence="4" id="KW-0963">Cytoplasm</keyword>
<dbReference type="PANTHER" id="PTHR11127">
    <property type="entry name" value="60S RIBOSOMAL PROTEIN L14"/>
    <property type="match status" value="1"/>
</dbReference>
<dbReference type="InterPro" id="IPR039660">
    <property type="entry name" value="Ribosomal_eL14"/>
</dbReference>